<dbReference type="InterPro" id="IPR012823">
    <property type="entry name" value="Flagell_FliJ"/>
</dbReference>
<dbReference type="PIRSF" id="PIRSF019404">
    <property type="entry name" value="FliJ"/>
    <property type="match status" value="1"/>
</dbReference>
<evidence type="ECO:0000256" key="6">
    <source>
        <dbReference type="ARBA" id="ARBA00022500"/>
    </source>
</evidence>
<dbReference type="EMBL" id="CP002159">
    <property type="protein sequence ID" value="ADL55095.1"/>
    <property type="molecule type" value="Genomic_DNA"/>
</dbReference>
<keyword evidence="7" id="KW-1005">Bacterial flagellum biogenesis</keyword>
<keyword evidence="12" id="KW-1185">Reference proteome</keyword>
<evidence type="ECO:0000256" key="7">
    <source>
        <dbReference type="ARBA" id="ARBA00022795"/>
    </source>
</evidence>
<evidence type="ECO:0000313" key="11">
    <source>
        <dbReference type="EMBL" id="ADL55095.1"/>
    </source>
</evidence>
<dbReference type="PRINTS" id="PR01004">
    <property type="entry name" value="FLGFLIJ"/>
</dbReference>
<keyword evidence="4" id="KW-0813">Transport</keyword>
<dbReference type="STRING" id="395494.Galf_1065"/>
<keyword evidence="11" id="KW-0966">Cell projection</keyword>
<keyword evidence="5" id="KW-1003">Cell membrane</keyword>
<keyword evidence="8" id="KW-0653">Protein transport</keyword>
<accession>D9SEZ8</accession>
<keyword evidence="9" id="KW-0472">Membrane</keyword>
<dbReference type="OrthoDB" id="6465096at2"/>
<protein>
    <recommendedName>
        <fullName evidence="3">Flagellar FliJ protein</fullName>
    </recommendedName>
</protein>
<keyword evidence="11" id="KW-0282">Flagellum</keyword>
<gene>
    <name evidence="11" type="ordered locus">Galf_1065</name>
</gene>
<sequence length="151" mass="17593">MSNPFRLQPLLNLAQIKNESATKRLGELNKLQHDSEVQLETLRQYRRDYQERMQTASQQGVDPIVLRNFQQFIYKLDAAIVQQLKAVEQSRLSTQAGLNDYGGTQRKLKSFDTLQQRHIESELKIEAKQEQKAMDEHTGRVTAYKMLNTEK</sequence>
<name>D9SEZ8_GALCS</name>
<dbReference type="KEGG" id="gca:Galf_1065"/>
<dbReference type="InterPro" id="IPR052570">
    <property type="entry name" value="FliJ"/>
</dbReference>
<dbReference type="GO" id="GO:0005886">
    <property type="term" value="C:plasma membrane"/>
    <property type="evidence" value="ECO:0007669"/>
    <property type="project" value="UniProtKB-SubCell"/>
</dbReference>
<dbReference type="GO" id="GO:0003774">
    <property type="term" value="F:cytoskeletal motor activity"/>
    <property type="evidence" value="ECO:0007669"/>
    <property type="project" value="InterPro"/>
</dbReference>
<evidence type="ECO:0000256" key="1">
    <source>
        <dbReference type="ARBA" id="ARBA00004413"/>
    </source>
</evidence>
<dbReference type="NCBIfam" id="TIGR02473">
    <property type="entry name" value="flagell_FliJ"/>
    <property type="match status" value="1"/>
</dbReference>
<evidence type="ECO:0000256" key="2">
    <source>
        <dbReference type="ARBA" id="ARBA00010004"/>
    </source>
</evidence>
<evidence type="ECO:0000256" key="8">
    <source>
        <dbReference type="ARBA" id="ARBA00022927"/>
    </source>
</evidence>
<dbReference type="eggNOG" id="COG2882">
    <property type="taxonomic scope" value="Bacteria"/>
</dbReference>
<keyword evidence="11" id="KW-0969">Cilium</keyword>
<dbReference type="GO" id="GO:0071973">
    <property type="term" value="P:bacterial-type flagellum-dependent cell motility"/>
    <property type="evidence" value="ECO:0007669"/>
    <property type="project" value="InterPro"/>
</dbReference>
<comment type="subcellular location">
    <subcellularLocation>
        <location evidence="1">Cell membrane</location>
        <topology evidence="1">Peripheral membrane protein</topology>
        <orientation evidence="1">Cytoplasmic side</orientation>
    </subcellularLocation>
</comment>
<evidence type="ECO:0000256" key="9">
    <source>
        <dbReference type="ARBA" id="ARBA00023136"/>
    </source>
</evidence>
<dbReference type="Gene3D" id="1.10.287.1700">
    <property type="match status" value="1"/>
</dbReference>
<dbReference type="GO" id="GO:0015031">
    <property type="term" value="P:protein transport"/>
    <property type="evidence" value="ECO:0007669"/>
    <property type="project" value="UniProtKB-KW"/>
</dbReference>
<dbReference type="AlphaFoldDB" id="D9SEZ8"/>
<evidence type="ECO:0000256" key="10">
    <source>
        <dbReference type="ARBA" id="ARBA00023225"/>
    </source>
</evidence>
<evidence type="ECO:0000256" key="5">
    <source>
        <dbReference type="ARBA" id="ARBA00022475"/>
    </source>
</evidence>
<keyword evidence="6" id="KW-0145">Chemotaxis</keyword>
<reference evidence="11 12" key="1">
    <citation type="submission" date="2010-08" db="EMBL/GenBank/DDBJ databases">
        <title>Complete sequence of Gallionella capsiferriformans ES-2.</title>
        <authorList>
            <consortium name="US DOE Joint Genome Institute"/>
            <person name="Lucas S."/>
            <person name="Copeland A."/>
            <person name="Lapidus A."/>
            <person name="Cheng J.-F."/>
            <person name="Bruce D."/>
            <person name="Goodwin L."/>
            <person name="Pitluck S."/>
            <person name="Chertkov O."/>
            <person name="Davenport K.W."/>
            <person name="Detter J.C."/>
            <person name="Han C."/>
            <person name="Tapia R."/>
            <person name="Land M."/>
            <person name="Hauser L."/>
            <person name="Chang Y.-J."/>
            <person name="Jeffries C."/>
            <person name="Kyrpides N."/>
            <person name="Ivanova N."/>
            <person name="Mikhailova N."/>
            <person name="Shelobolina E.S."/>
            <person name="Picardal F."/>
            <person name="Roden E."/>
            <person name="Emerson D."/>
            <person name="Woyke T."/>
        </authorList>
    </citation>
    <scope>NUCLEOTIDE SEQUENCE [LARGE SCALE GENOMIC DNA]</scope>
    <source>
        <strain evidence="11 12">ES-2</strain>
    </source>
</reference>
<dbReference type="HOGENOM" id="CLU_119965_2_0_4"/>
<evidence type="ECO:0000313" key="12">
    <source>
        <dbReference type="Proteomes" id="UP000001235"/>
    </source>
</evidence>
<comment type="similarity">
    <text evidence="2">Belongs to the FliJ family.</text>
</comment>
<organism evidence="11 12">
    <name type="scientific">Gallionella capsiferriformans (strain ES-2)</name>
    <name type="common">Gallionella ferruginea capsiferriformans (strain ES-2)</name>
    <dbReference type="NCBI Taxonomy" id="395494"/>
    <lineage>
        <taxon>Bacteria</taxon>
        <taxon>Pseudomonadati</taxon>
        <taxon>Pseudomonadota</taxon>
        <taxon>Betaproteobacteria</taxon>
        <taxon>Nitrosomonadales</taxon>
        <taxon>Gallionellaceae</taxon>
        <taxon>Gallionella</taxon>
    </lineage>
</organism>
<evidence type="ECO:0000256" key="3">
    <source>
        <dbReference type="ARBA" id="ARBA00020392"/>
    </source>
</evidence>
<dbReference type="GO" id="GO:0006935">
    <property type="term" value="P:chemotaxis"/>
    <property type="evidence" value="ECO:0007669"/>
    <property type="project" value="UniProtKB-KW"/>
</dbReference>
<proteinExistence type="inferred from homology"/>
<dbReference type="PANTHER" id="PTHR38786">
    <property type="entry name" value="FLAGELLAR FLIJ PROTEIN"/>
    <property type="match status" value="1"/>
</dbReference>
<dbReference type="GO" id="GO:0044781">
    <property type="term" value="P:bacterial-type flagellum organization"/>
    <property type="evidence" value="ECO:0007669"/>
    <property type="project" value="UniProtKB-KW"/>
</dbReference>
<dbReference type="InterPro" id="IPR018006">
    <property type="entry name" value="Flag_FliJ_proteobac"/>
</dbReference>
<dbReference type="RefSeq" id="WP_013293035.1">
    <property type="nucleotide sequence ID" value="NC_014394.1"/>
</dbReference>
<dbReference type="Pfam" id="PF02050">
    <property type="entry name" value="FliJ"/>
    <property type="match status" value="1"/>
</dbReference>
<dbReference type="PANTHER" id="PTHR38786:SF1">
    <property type="entry name" value="FLAGELLAR FLIJ PROTEIN"/>
    <property type="match status" value="1"/>
</dbReference>
<keyword evidence="10" id="KW-1006">Bacterial flagellum protein export</keyword>
<dbReference type="GO" id="GO:0009288">
    <property type="term" value="C:bacterial-type flagellum"/>
    <property type="evidence" value="ECO:0007669"/>
    <property type="project" value="InterPro"/>
</dbReference>
<dbReference type="Proteomes" id="UP000001235">
    <property type="component" value="Chromosome"/>
</dbReference>
<evidence type="ECO:0000256" key="4">
    <source>
        <dbReference type="ARBA" id="ARBA00022448"/>
    </source>
</evidence>
<dbReference type="InterPro" id="IPR053716">
    <property type="entry name" value="Flag_assembly_chemotaxis_eff"/>
</dbReference>